<protein>
    <submittedName>
        <fullName evidence="1">Uncharacterized protein</fullName>
    </submittedName>
</protein>
<sequence>MNSEVVFIYCSFQQFFGCSFLSRCFEVQSSMKSFNSSIHLAPIWQCAIDFDFEIIFKYKYNGSTLEGFFVIDCNHLGSTGIEQDIM</sequence>
<evidence type="ECO:0000313" key="1">
    <source>
        <dbReference type="EnsemblMetazoa" id="GMOY014174.P1331"/>
    </source>
</evidence>
<proteinExistence type="predicted"/>
<reference evidence="1" key="1">
    <citation type="submission" date="2025-05" db="UniProtKB">
        <authorList>
            <consortium name="EnsemblMetazoa"/>
        </authorList>
    </citation>
    <scope>IDENTIFICATION</scope>
    <source>
        <strain evidence="1">Yale</strain>
    </source>
</reference>
<dbReference type="Proteomes" id="UP000092444">
    <property type="component" value="Unassembled WGS sequence"/>
</dbReference>
<organism evidence="1 2">
    <name type="scientific">Glossina morsitans morsitans</name>
    <name type="common">Savannah tsetse fly</name>
    <dbReference type="NCBI Taxonomy" id="37546"/>
    <lineage>
        <taxon>Eukaryota</taxon>
        <taxon>Metazoa</taxon>
        <taxon>Ecdysozoa</taxon>
        <taxon>Arthropoda</taxon>
        <taxon>Hexapoda</taxon>
        <taxon>Insecta</taxon>
        <taxon>Pterygota</taxon>
        <taxon>Neoptera</taxon>
        <taxon>Endopterygota</taxon>
        <taxon>Diptera</taxon>
        <taxon>Brachycera</taxon>
        <taxon>Muscomorpha</taxon>
        <taxon>Hippoboscoidea</taxon>
        <taxon>Glossinidae</taxon>
        <taxon>Glossina</taxon>
    </lineage>
</organism>
<accession>A0ABK9NFX3</accession>
<evidence type="ECO:0000313" key="2">
    <source>
        <dbReference type="Proteomes" id="UP000092444"/>
    </source>
</evidence>
<keyword evidence="2" id="KW-1185">Reference proteome</keyword>
<dbReference type="EnsemblMetazoa" id="GMOY014174.R1331">
    <property type="protein sequence ID" value="GMOY014174.P1331"/>
    <property type="gene ID" value="GMOY014174"/>
</dbReference>
<name>A0ABK9NFX3_GLOMM</name>
<dbReference type="EMBL" id="CCAG010011440">
    <property type="status" value="NOT_ANNOTATED_CDS"/>
    <property type="molecule type" value="Genomic_DNA"/>
</dbReference>